<feature type="compositionally biased region" description="Pro residues" evidence="1">
    <location>
        <begin position="161"/>
        <end position="171"/>
    </location>
</feature>
<gene>
    <name evidence="4" type="ORF">MGAL_10B079661</name>
</gene>
<feature type="compositionally biased region" description="Low complexity" evidence="1">
    <location>
        <begin position="122"/>
        <end position="153"/>
    </location>
</feature>
<dbReference type="AlphaFoldDB" id="A0A8B6BK57"/>
<dbReference type="OrthoDB" id="6159714at2759"/>
<evidence type="ECO:0000256" key="3">
    <source>
        <dbReference type="SAM" id="SignalP"/>
    </source>
</evidence>
<evidence type="ECO:0008006" key="6">
    <source>
        <dbReference type="Google" id="ProtNLM"/>
    </source>
</evidence>
<feature type="chain" id="PRO_5032827534" description="Cysteine and tyrosine-rich protein 1" evidence="3">
    <location>
        <begin position="18"/>
        <end position="171"/>
    </location>
</feature>
<keyword evidence="3" id="KW-0732">Signal</keyword>
<accession>A0A8B6BK57</accession>
<evidence type="ECO:0000313" key="5">
    <source>
        <dbReference type="Proteomes" id="UP000596742"/>
    </source>
</evidence>
<reference evidence="4" key="1">
    <citation type="submission" date="2018-11" db="EMBL/GenBank/DDBJ databases">
        <authorList>
            <person name="Alioto T."/>
            <person name="Alioto T."/>
        </authorList>
    </citation>
    <scope>NUCLEOTIDE SEQUENCE</scope>
</reference>
<feature type="region of interest" description="Disordered" evidence="1">
    <location>
        <begin position="122"/>
        <end position="171"/>
    </location>
</feature>
<evidence type="ECO:0000256" key="1">
    <source>
        <dbReference type="SAM" id="MobiDB-lite"/>
    </source>
</evidence>
<keyword evidence="2" id="KW-0812">Transmembrane</keyword>
<protein>
    <recommendedName>
        <fullName evidence="6">Cysteine and tyrosine-rich protein 1</fullName>
    </recommendedName>
</protein>
<feature type="signal peptide" evidence="3">
    <location>
        <begin position="1"/>
        <end position="17"/>
    </location>
</feature>
<dbReference type="Proteomes" id="UP000596742">
    <property type="component" value="Unassembled WGS sequence"/>
</dbReference>
<evidence type="ECO:0000313" key="4">
    <source>
        <dbReference type="EMBL" id="VDH92068.1"/>
    </source>
</evidence>
<keyword evidence="2" id="KW-1133">Transmembrane helix</keyword>
<dbReference type="EMBL" id="UYJE01000300">
    <property type="protein sequence ID" value="VDH92068.1"/>
    <property type="molecule type" value="Genomic_DNA"/>
</dbReference>
<name>A0A8B6BK57_MYTGA</name>
<sequence length="171" mass="18415">MDCVIFVVPLLIAVVDGQSCYYGYYHCTGYDWCCLDGYVCTGSTTCLSIGAIIGACIGAIAGLVFFIVLIYLCCRTKKGTVGTVVTRPGVNTTVIGQQQYGQQAYGQPPAYGQPQYGQPMYGQQQYGQPQNGQPMYGQPQNGQPMYGQPQYGQSSGFAQPGPDPVYPPTKQ</sequence>
<keyword evidence="5" id="KW-1185">Reference proteome</keyword>
<evidence type="ECO:0000256" key="2">
    <source>
        <dbReference type="SAM" id="Phobius"/>
    </source>
</evidence>
<keyword evidence="2" id="KW-0472">Membrane</keyword>
<proteinExistence type="predicted"/>
<comment type="caution">
    <text evidence="4">The sequence shown here is derived from an EMBL/GenBank/DDBJ whole genome shotgun (WGS) entry which is preliminary data.</text>
</comment>
<feature type="transmembrane region" description="Helical" evidence="2">
    <location>
        <begin position="47"/>
        <end position="72"/>
    </location>
</feature>
<organism evidence="4 5">
    <name type="scientific">Mytilus galloprovincialis</name>
    <name type="common">Mediterranean mussel</name>
    <dbReference type="NCBI Taxonomy" id="29158"/>
    <lineage>
        <taxon>Eukaryota</taxon>
        <taxon>Metazoa</taxon>
        <taxon>Spiralia</taxon>
        <taxon>Lophotrochozoa</taxon>
        <taxon>Mollusca</taxon>
        <taxon>Bivalvia</taxon>
        <taxon>Autobranchia</taxon>
        <taxon>Pteriomorphia</taxon>
        <taxon>Mytilida</taxon>
        <taxon>Mytiloidea</taxon>
        <taxon>Mytilidae</taxon>
        <taxon>Mytilinae</taxon>
        <taxon>Mytilus</taxon>
    </lineage>
</organism>